<evidence type="ECO:0000313" key="3">
    <source>
        <dbReference type="Proteomes" id="UP001341840"/>
    </source>
</evidence>
<dbReference type="Proteomes" id="UP001341840">
    <property type="component" value="Unassembled WGS sequence"/>
</dbReference>
<evidence type="ECO:0008006" key="4">
    <source>
        <dbReference type="Google" id="ProtNLM"/>
    </source>
</evidence>
<reference evidence="2 3" key="1">
    <citation type="journal article" date="2023" name="Plants (Basel)">
        <title>Bridging the Gap: Combining Genomics and Transcriptomics Approaches to Understand Stylosanthes scabra, an Orphan Legume from the Brazilian Caatinga.</title>
        <authorList>
            <person name="Ferreira-Neto J.R.C."/>
            <person name="da Silva M.D."/>
            <person name="Binneck E."/>
            <person name="de Melo N.F."/>
            <person name="da Silva R.H."/>
            <person name="de Melo A.L.T.M."/>
            <person name="Pandolfi V."/>
            <person name="Bustamante F.O."/>
            <person name="Brasileiro-Vidal A.C."/>
            <person name="Benko-Iseppon A.M."/>
        </authorList>
    </citation>
    <scope>NUCLEOTIDE SEQUENCE [LARGE SCALE GENOMIC DNA]</scope>
    <source>
        <tissue evidence="2">Leaves</tissue>
    </source>
</reference>
<protein>
    <recommendedName>
        <fullName evidence="4">Secreted protein</fullName>
    </recommendedName>
</protein>
<evidence type="ECO:0000313" key="2">
    <source>
        <dbReference type="EMBL" id="MED6148010.1"/>
    </source>
</evidence>
<evidence type="ECO:0000256" key="1">
    <source>
        <dbReference type="SAM" id="SignalP"/>
    </source>
</evidence>
<dbReference type="EMBL" id="JASCZI010090949">
    <property type="protein sequence ID" value="MED6148010.1"/>
    <property type="molecule type" value="Genomic_DNA"/>
</dbReference>
<proteinExistence type="predicted"/>
<keyword evidence="3" id="KW-1185">Reference proteome</keyword>
<feature type="signal peptide" evidence="1">
    <location>
        <begin position="1"/>
        <end position="21"/>
    </location>
</feature>
<keyword evidence="1" id="KW-0732">Signal</keyword>
<name>A0ABU6TI29_9FABA</name>
<accession>A0ABU6TI29</accession>
<comment type="caution">
    <text evidence="2">The sequence shown here is derived from an EMBL/GenBank/DDBJ whole genome shotgun (WGS) entry which is preliminary data.</text>
</comment>
<sequence>MVLCLLEPLSTFLLTFSLFTALPHSPPPSSSRGNSFPVTIVSLLCRAGDLACCAFYPSPPASHLSPIQVFLCHLCTYSSHTHGAATRPLHLAFASASKSHSRCLLCQHRGRRVLSLSHTTSFHCDVLLVSSSSGDMTAPLSSLISTVSASFLSSLFFIPSSVWIELFDVKIAVNLFDDSLLALIC</sequence>
<organism evidence="2 3">
    <name type="scientific">Stylosanthes scabra</name>
    <dbReference type="NCBI Taxonomy" id="79078"/>
    <lineage>
        <taxon>Eukaryota</taxon>
        <taxon>Viridiplantae</taxon>
        <taxon>Streptophyta</taxon>
        <taxon>Embryophyta</taxon>
        <taxon>Tracheophyta</taxon>
        <taxon>Spermatophyta</taxon>
        <taxon>Magnoliopsida</taxon>
        <taxon>eudicotyledons</taxon>
        <taxon>Gunneridae</taxon>
        <taxon>Pentapetalae</taxon>
        <taxon>rosids</taxon>
        <taxon>fabids</taxon>
        <taxon>Fabales</taxon>
        <taxon>Fabaceae</taxon>
        <taxon>Papilionoideae</taxon>
        <taxon>50 kb inversion clade</taxon>
        <taxon>dalbergioids sensu lato</taxon>
        <taxon>Dalbergieae</taxon>
        <taxon>Pterocarpus clade</taxon>
        <taxon>Stylosanthes</taxon>
    </lineage>
</organism>
<feature type="chain" id="PRO_5046630442" description="Secreted protein" evidence="1">
    <location>
        <begin position="22"/>
        <end position="185"/>
    </location>
</feature>
<gene>
    <name evidence="2" type="ORF">PIB30_049179</name>
</gene>